<organism evidence="1 2">
    <name type="scientific">Bergeyella porcorum</name>
    <dbReference type="NCBI Taxonomy" id="1735111"/>
    <lineage>
        <taxon>Bacteria</taxon>
        <taxon>Pseudomonadati</taxon>
        <taxon>Bacteroidota</taxon>
        <taxon>Flavobacteriia</taxon>
        <taxon>Flavobacteriales</taxon>
        <taxon>Weeksellaceae</taxon>
        <taxon>Bergeyella</taxon>
    </lineage>
</organism>
<name>A0AAU0F6I9_9FLAO</name>
<proteinExistence type="predicted"/>
<keyword evidence="2" id="KW-1185">Reference proteome</keyword>
<evidence type="ECO:0000313" key="2">
    <source>
        <dbReference type="Proteomes" id="UP001432059"/>
    </source>
</evidence>
<dbReference type="RefSeq" id="WP_327983805.1">
    <property type="nucleotide sequence ID" value="NZ_CP136426.1"/>
</dbReference>
<evidence type="ECO:0008006" key="3">
    <source>
        <dbReference type="Google" id="ProtNLM"/>
    </source>
</evidence>
<dbReference type="AlphaFoldDB" id="A0AAU0F6I9"/>
<gene>
    <name evidence="1" type="ORF">BPO_1737</name>
</gene>
<dbReference type="Proteomes" id="UP001432059">
    <property type="component" value="Chromosome"/>
</dbReference>
<dbReference type="KEGG" id="bpor:BPO_1737"/>
<dbReference type="EMBL" id="CP136426">
    <property type="protein sequence ID" value="WOC52384.1"/>
    <property type="molecule type" value="Genomic_DNA"/>
</dbReference>
<sequence>MKKRLQILLMIFALGIFVMPKQMLLAQFEASAMACCSTSNSDDNCHHTSEQENPCKDSKQPCSTNCCTTCSSCAYGFTPLLAKPQFFLISEALIAIEKKSEFNYETPHFSTYLKDIWQPPKIA</sequence>
<reference evidence="1" key="1">
    <citation type="submission" date="2023-10" db="EMBL/GenBank/DDBJ databases">
        <title>Characterization and whole genome sequencing of a novel strain of Bergeyella porcorum QD2021 isolated from pig.</title>
        <authorList>
            <person name="Liu G."/>
            <person name="Chen C."/>
            <person name="Han X."/>
        </authorList>
    </citation>
    <scope>NUCLEOTIDE SEQUENCE</scope>
    <source>
        <strain evidence="1">QD2021</strain>
    </source>
</reference>
<protein>
    <recommendedName>
        <fullName evidence="3">Secreted protein</fullName>
    </recommendedName>
</protein>
<evidence type="ECO:0000313" key="1">
    <source>
        <dbReference type="EMBL" id="WOC52384.1"/>
    </source>
</evidence>
<accession>A0AAU0F6I9</accession>